<evidence type="ECO:0000313" key="4">
    <source>
        <dbReference type="Proteomes" id="UP000255233"/>
    </source>
</evidence>
<evidence type="ECO:0000259" key="1">
    <source>
        <dbReference type="Pfam" id="PF01869"/>
    </source>
</evidence>
<sequence length="1428" mass="156476">MSGRMITKDTVRAGLDVGSTTAKLVLADERGGILHSAYKRHHADVLGTVAALFSEAAERFGDGTVRLTVTGSAGMGIAERFLLPFEQEVVAATNLIRSVYPEIKTLIDIGGEDAKMVFFSDESLPDMRMSGNCAGGTGAFIDQMATLLGCSVDEMGELALRPGTKIHPIASRCGVFSKTDIQNLIARNVSKADVSASVFHAVAVQTVTTLSHGFSVQPKVLFCGGPFAFTPALREAFVRYLGLKEGEYIVPENAPVISAWGAALSPSKAEKGIRLSEFIDSLKRGDRNGNLVRTHRLEPLFRNEAELRGWEAAKKETRIPRIPMAECDGTCFLGIDSGSTTTKIVAIDREERIVFSYYANNEGDPIAAARKGLRQFLTEAAAAGKEIRIGGSCSTGYGEDLLRAAFGLGGGIIETIAHYLAARKVDPEVSFILDIGGQDMKALFVENGALYRVEINEACSSGCGSFISAFAGSLQHSVADFASMACTAGAPCDLGTRCTVFMNSKVKQFLREGASVSDISAGLAYSVVKNCLYKVLKLKNLSELGGHVVVQGGTMRNRSIVRAFEKLSGVPVAFTDIPELMGAFGCALYAKSQVSAAKDVPLSQILQTADYTARQTQCKGCENQCFVTRYTFNNGNVYYSGNKCEKVFTNRGAESRTGDNVYTRKYELLFDRPSAAAAGNGSPTIGIPRILGMYEDYPFWHALFTECGFGVLLSEPSTMRRYEKGVGSVMSDNICFPAKLAHSHILDLIDRRADRIFYPFTVYEQRDGAQENNSFNCPVVSGYAEVLKSSIDPAGRYGIPFDAPTITFKDRKGLYRCCLDYLRGLGVPEAVVKKAVEKALEVQEEYRKRIKTTNLRLLEGSKRKGELTVLLAGRPYHTDPLIQHKLSDMIAGFGVNVVSEDIVRDNDEIDITHLHSVPQWSYVNRILKAAQWVARQGDDVHFVQMTSFGCGPDAFLLDEVRAILKRYGKTLTILKIDDVNNIGSLKLRVRSLIESLKFKSGTAAVDVQPFVTTKPYTKAERRRKLLLPHFSDAHVEVIEALFRTAGYDAETLPRPDGATVDCGLKYANNEVCYPATLVVGDMVKALESGRYDPDNVALVITQTGGQCRATNYLTLLKKAVVDAGYPQVPVISLTSGGELESGLKINWFKIAPIALAALIYGDCMAKFYFATVVRERMKGEAERLRRHFIAEALPHIARRDTDALFRLLGEAAAAFDKAVVRDAVPRERVGVVGEIYLKLNSFSHKDILHWLAGEGIEVVPPTIINFFMQAFVNRRVNKQAHLSGGSAIPEFVFNRLYKWADGYVEKANRACGAFRYYVPFGNIFEEAEQASEVVPLTAQFGEGWLIAAEMVGFARSGVRNVISLQPFGCIANHIISKGIEKKVRDMFPQMNLLFLDFDSGVSEVNVLNRLHLMVNNIRQQEKAGKVSV</sequence>
<dbReference type="InterPro" id="IPR043129">
    <property type="entry name" value="ATPase_NBD"/>
</dbReference>
<evidence type="ECO:0000259" key="2">
    <source>
        <dbReference type="Pfam" id="PF09989"/>
    </source>
</evidence>
<dbReference type="Pfam" id="PF09989">
    <property type="entry name" value="DUF2229"/>
    <property type="match status" value="1"/>
</dbReference>
<protein>
    <submittedName>
        <fullName evidence="3">2-hydroxyglutaryl-CoA dehydratase component A</fullName>
    </submittedName>
</protein>
<dbReference type="Gene3D" id="3.30.420.40">
    <property type="match status" value="4"/>
</dbReference>
<evidence type="ECO:0000313" key="3">
    <source>
        <dbReference type="EMBL" id="SUE34268.1"/>
    </source>
</evidence>
<dbReference type="Proteomes" id="UP000255233">
    <property type="component" value="Unassembled WGS sequence"/>
</dbReference>
<dbReference type="SUPFAM" id="SSF53067">
    <property type="entry name" value="Actin-like ATPase domain"/>
    <property type="match status" value="2"/>
</dbReference>
<organism evidence="3 4">
    <name type="scientific">Rikenella microfusus</name>
    <dbReference type="NCBI Taxonomy" id="28139"/>
    <lineage>
        <taxon>Bacteria</taxon>
        <taxon>Pseudomonadati</taxon>
        <taxon>Bacteroidota</taxon>
        <taxon>Bacteroidia</taxon>
        <taxon>Bacteroidales</taxon>
        <taxon>Rikenellaceae</taxon>
        <taxon>Rikenella</taxon>
    </lineage>
</organism>
<dbReference type="InterPro" id="IPR002731">
    <property type="entry name" value="ATPase_BadF"/>
</dbReference>
<keyword evidence="4" id="KW-1185">Reference proteome</keyword>
<dbReference type="Pfam" id="PF01869">
    <property type="entry name" value="BcrAD_BadFG"/>
    <property type="match status" value="2"/>
</dbReference>
<dbReference type="CDD" id="cd24035">
    <property type="entry name" value="ASKHA_NBD_O66634-like_rpt2"/>
    <property type="match status" value="1"/>
</dbReference>
<dbReference type="InterPro" id="IPR018709">
    <property type="entry name" value="CoA_activase_DUF2229"/>
</dbReference>
<feature type="domain" description="DUF2229" evidence="2">
    <location>
        <begin position="684"/>
        <end position="903"/>
    </location>
</feature>
<feature type="domain" description="ATPase BadF/BadG/BcrA/BcrD type" evidence="1">
    <location>
        <begin position="14"/>
        <end position="264"/>
    </location>
</feature>
<dbReference type="PANTHER" id="PTHR32329">
    <property type="entry name" value="BIFUNCTIONAL PROTEIN [INCLUDES 2-HYDROXYACYL-COA DEHYDRATASE (N-TER) AND ITS ACTIVATOR DOMAIN (C_TERM)-RELATED"/>
    <property type="match status" value="1"/>
</dbReference>
<accession>A0A379MRL6</accession>
<dbReference type="InterPro" id="IPR051805">
    <property type="entry name" value="Dehydratase_Activator_Redct"/>
</dbReference>
<dbReference type="CDD" id="cd24034">
    <property type="entry name" value="ASKHA_NBD_O66634-like_rpt1"/>
    <property type="match status" value="1"/>
</dbReference>
<dbReference type="PANTHER" id="PTHR32329:SF4">
    <property type="entry name" value="ACTIVATOR OF 2-HYDROXYACYL-COA DEHYDRATASE"/>
    <property type="match status" value="1"/>
</dbReference>
<proteinExistence type="predicted"/>
<dbReference type="EMBL" id="UGVL01000001">
    <property type="protein sequence ID" value="SUE34268.1"/>
    <property type="molecule type" value="Genomic_DNA"/>
</dbReference>
<name>A0A379MRL6_9BACT</name>
<reference evidence="3 4" key="1">
    <citation type="submission" date="2018-06" db="EMBL/GenBank/DDBJ databases">
        <authorList>
            <consortium name="Pathogen Informatics"/>
            <person name="Doyle S."/>
        </authorList>
    </citation>
    <scope>NUCLEOTIDE SEQUENCE [LARGE SCALE GENOMIC DNA]</scope>
    <source>
        <strain evidence="3 4">NCTC11190</strain>
    </source>
</reference>
<dbReference type="STRING" id="880526.GCA_000427365_00072"/>
<gene>
    <name evidence="3" type="primary">hgdC</name>
    <name evidence="3" type="ORF">NCTC11190_01489</name>
</gene>
<feature type="domain" description="ATPase BadF/BadG/BcrA/BcrD type" evidence="1">
    <location>
        <begin position="333"/>
        <end position="590"/>
    </location>
</feature>